<feature type="disulfide bond" evidence="9">
    <location>
        <begin position="2000"/>
        <end position="2010"/>
    </location>
</feature>
<evidence type="ECO:0000313" key="13">
    <source>
        <dbReference type="Proteomes" id="UP001165740"/>
    </source>
</evidence>
<dbReference type="InterPro" id="IPR006626">
    <property type="entry name" value="PbH1"/>
</dbReference>
<keyword evidence="5 11" id="KW-1133">Transmembrane helix</keyword>
<dbReference type="InterPro" id="IPR016186">
    <property type="entry name" value="C-type_lectin-like/link_sf"/>
</dbReference>
<feature type="compositionally biased region" description="Basic and acidic residues" evidence="10">
    <location>
        <begin position="3235"/>
        <end position="3251"/>
    </location>
</feature>
<comment type="subcellular location">
    <subcellularLocation>
        <location evidence="1">Membrane</location>
        <topology evidence="1">Single-pass membrane protein</topology>
    </subcellularLocation>
</comment>
<feature type="compositionally biased region" description="Basic and acidic residues" evidence="10">
    <location>
        <begin position="3102"/>
        <end position="3115"/>
    </location>
</feature>
<feature type="compositionally biased region" description="Low complexity" evidence="10">
    <location>
        <begin position="2803"/>
        <end position="2840"/>
    </location>
</feature>
<dbReference type="Pfam" id="PF00530">
    <property type="entry name" value="SRCR"/>
    <property type="match status" value="3"/>
</dbReference>
<dbReference type="SMART" id="SM00202">
    <property type="entry name" value="SR"/>
    <property type="match status" value="3"/>
</dbReference>
<feature type="region of interest" description="Disordered" evidence="10">
    <location>
        <begin position="2803"/>
        <end position="3292"/>
    </location>
</feature>
<dbReference type="InterPro" id="IPR012334">
    <property type="entry name" value="Pectin_lyas_fold"/>
</dbReference>
<evidence type="ECO:0000256" key="7">
    <source>
        <dbReference type="ARBA" id="ARBA00023157"/>
    </source>
</evidence>
<evidence type="ECO:0000256" key="5">
    <source>
        <dbReference type="ARBA" id="ARBA00022989"/>
    </source>
</evidence>
<dbReference type="SUPFAM" id="SSF51126">
    <property type="entry name" value="Pectin lyase-like"/>
    <property type="match status" value="1"/>
</dbReference>
<dbReference type="OMA" id="AIKHWRG"/>
<dbReference type="Gene3D" id="2.60.120.290">
    <property type="entry name" value="Spermadhesin, CUB domain"/>
    <property type="match status" value="1"/>
</dbReference>
<dbReference type="InterPro" id="IPR001190">
    <property type="entry name" value="SRCR"/>
</dbReference>
<feature type="compositionally biased region" description="Low complexity" evidence="10">
    <location>
        <begin position="2950"/>
        <end position="2965"/>
    </location>
</feature>
<evidence type="ECO:0000256" key="6">
    <source>
        <dbReference type="ARBA" id="ARBA00023136"/>
    </source>
</evidence>
<sequence length="3292" mass="374186">MCHSLVILIKVLCEQTLTHCSLDIHHISIIHLLAKNGFVMMEMLPHCCKKNAASLSRARGLRLSIYFYVLILFWTLTLIGGQITPPPPIGDKPVISDNRIWYLNHIPERCRPPIIDRFNGGGIINDSRALIKAHNPHIIRGNIEITPRGCLYIEPGCILKFAPGMGMIVNGTLIARGSYDPGGRITMTKAEGEDLGKPSGNWQDDARLSMGNTTRDGRLDLKFKYKWRAVCTNYNNFTAIDANVTCRHLGFLKGNFTYHSFARNLTDYILWEKPDCKGGENNLFDCPGAVNMQIGRHICDGQEVIGFECEGLRPGLALDHWRSIEFYNSSTEPRYQLLDNKRVYMNESLSFLEYLDISYTGLDTFHGKTSEPNIFYQKAAISASPYVPMMNNITIRYSAYDALNLTEVVSPIHIANSTISYNRGYGMFIQSSIGRTLVNMTEVNNNWGDGIKFYISNLTIFDFRIKFPPEKSFCAQVNTEDVTYPFFQHMDLVQVDGGQATSVAIGGNCERSFSTSPNMKITVHFMIIERDPVANGTLTFMESGYPNIVFNIENGSFPESYTSKTNRISVRFVYRIPQNKICKVLLSCIRFLMQFTSDYDVDEEFRLIMSSVHDNIGYGVNIQDMRSKIRISNETMIYNNHFGAGVLVYKGAGEIIINGTRISNNADAGVNVTYSGGYQLYNNTQFISNKGYGLITEYSRINRTRFESRNIIEIVRAQFMWNELIGLRMGNYCKGGEILVNESYFGFNYDEAFEYLSCNRSTMFKTKLKIAFNIFDNNFRHAILMRPLLNTDGLITNNTFVNHTLATIRIDNGYDLLISRWYRDFPVSFNMFENNFKENTGRYVANFRLTQNSAVQYLDCKFNYFQNNRINDSFMYLNPRSRANAVVVVSSTNIRLKRNYIDNPESVRELATHLVDPSISINAEENYWGIDINAQADYAKVYKGIFDQDERFNLAKIDFHPSLRTSRLYDDFLSTNVPEYVWKFQRGNNIGGVLEDTQFTVRSGQTFYVDKDIYVMKDKKLILEPNSILKFGPSIGMVVHGLLKADGKVLGSPVILDIDDDSSEFVPMENRTTNIRLVDGENEFEGRLEVEINDQWGTVCNDGWIEENSLLVCQQLGLALNRDYPLARVQRRAPDSTPVLMNWVSCDETDVDFTKCRSVNEDAPTCSHDKDVYIKCFKPTWAGITLAAAYRHDQNTPMQDESQIRHVQIFNAGLLDPDTGTLTPALRIDYNYYQISHLTVNNSMSDGVFISYAHPYLNNFMEYLTSINNAGNGIVTKSPRLLLNHSRIDNNLKAGFLYDPFFTEYDVLLIRNMIYPTRRISMFEVPQHILTQEGQIMFLICSPGNSIEVKEYIVEVKGSGSFSKLTLQVLDYLPIEAAEKVIVYDSGQSAISSPNTRRWEIEKDLVDFPIQSAGSILTIQLKLNGQLSGRLAFAVIYTSTYQAPPWLITAVTNTSFTGNDQGIVTKHYNSPSNRRLELFHRHKVEEIYFKDLKVLQTVRHAMHMPSVTKFTEDYIPTYEDMTKAERVAKIIYTVFQSIFMNNSYGILAEHNHVDFANNVWQWKIDHVVMMGTRQGGVEIEVPRVNDETEREIHAVRLVDSTFQDNRNFAFTVAGYFALVDISRNLFTNNYCLLGLVSLKGMEKNLTIISNQIRTNVGRYMIDMDIWSHSEYFTELIGRIDLNDIIDNRYEGVEPPGAAYSPKTYAVGVKGVQTLGGNRNIFVNKNLGYEFVAGTYALTLNKTMDLTLNYWGVVDQPSIRRRIFDFDDWNNYVIAEFFPYLSIPDRNSTPTTGIREEIYLDPNHLGGRVEKSQALMEIGKPYIVKSDLTIMPGVTLTIPPGTELQFLPNVGILVLGRLVADGLAYSRIKMRPLQPGVIATTTRKRRDLDIAPVWSNYGRRKRDYNIEPTKRVKRATANLRLRGDGTLFKNAGFLEMYNSTTKTWNMMCDSQFNEKTAEVVCRELGKETINVKVRFTHLYDYYIYGKPQYFRKEFWYNIYNCRGDETSLSQCITRYNYNILSCVFAANYTFVTCGDRNLDQKLDYWGNIRFATHIYEEQPLQADIGLDRSSLTYVDIEGAGYLHGEKVGAIQTTYTTPIFSNINITNCAENGYDIIAPRQDLNIQFQNISRNLGYGVNVLVLNGESSTRQSSFLPFGLNTMPYNVYGLVDICRLEKQIFLETRMILYYKYGQQQRDCVKIISSRKNVGLRFLQINLFQEDFTRNMIEIFDGTDVSESSRIGRILANSSDTDIQKLYLTTSNTMSVHVHASVSHGTYGFIAEVVKMPLAGLTYPNSEFTHKIQNAEIRKNEDGAIQYKNVGETTPSLFIEHCYMSENGFSILNLTSPPTIDISLQSTITFRFSHNQISYNSGGMYLFAHTSAINSALRGNMTNNMFAFGRNGEALNISGHYFQRLMLHQNYFYNYTAGDFRDVVHIKNVVVNLTHNYILKNIGHYILHIYNNDDSTESQLYARNGIYDNNATALRESTIKIGQGRPKFTYNYLVNNLNDFEVETYPKPQLDTRNIDAKDNWWGSERQAYINGKIFDVSDDINLVQVDFWPAIIDNRSMVEANCLPGWVYDNKRCYRYMGGAVPYDRAKEFCQLHGAFLAEARDREGFFNYLMRLMLIDQTWAPRVWVMSDISRGRCAAFEKTYLVYEQDCARLYYPFICETDPQVTAPTELIDAINAMIIGLSVGIGSVIIIIIIIVVILWCIKSKRREKERFERTASIRSSINNLNKINGSLRGTRSTLTVLSEGMSKRRLDDLDDRSVATSVAKYSHNSASSDDMAESVSSGFEAVVVPQQQQQQRLQQQRSQQQQMLRAQQQQQRAPQQQLPLRPPQQTQTSGRLVHSLRPDRSKPMGRNQATAGLAETNRYKSENRAQDDQKEFDEESSDDSVNKNDFDSDSDSTFDEDEEDEQEKRIEGKSQGRLVQKPIPPVKPTSARLAREDSVDSDSSAQQSNSSHSVSSFTDPILTPTKNIFPPRSTSKDNLDSRVHQSLPEASYPVAAPRPKPAPPSRSRVEEIKQPLVSDHGRWSPTSTDSQGSQQGAHRLYSNQPGPQQPDYDSVYNSKPNLYKNIQGSSQSSSRGPLYDSVYDGTPSNGSKSSERYEPMEYRNEYGVDQAPDTDYMPRNMGGNTFGRNPLAPSKMPNDYRGASVSDSVSASLPSDANFMPRKAKHATISSRLEPSLPSKSGSSVGPSLDRSYQNQNFPCGSRDNLNSLPRPPPYSDTMMNPSRSQSRDKLNQNYRGSRENLDEPPPYSPGSAAVSLNSGSSNVLYLSSGARPKKHESVETEI</sequence>
<comment type="caution">
    <text evidence="9">Lacks conserved residue(s) required for the propagation of feature annotation.</text>
</comment>
<feature type="compositionally biased region" description="Basic and acidic residues" evidence="10">
    <location>
        <begin position="2870"/>
        <end position="2882"/>
    </location>
</feature>
<dbReference type="SUPFAM" id="SSF49854">
    <property type="entry name" value="Spermadhesin, CUB domain"/>
    <property type="match status" value="1"/>
</dbReference>
<reference evidence="14" key="1">
    <citation type="submission" date="2025-08" db="UniProtKB">
        <authorList>
            <consortium name="RefSeq"/>
        </authorList>
    </citation>
    <scope>IDENTIFICATION</scope>
</reference>
<evidence type="ECO:0000256" key="11">
    <source>
        <dbReference type="SAM" id="Phobius"/>
    </source>
</evidence>
<feature type="compositionally biased region" description="Polar residues" evidence="10">
    <location>
        <begin position="3177"/>
        <end position="3217"/>
    </location>
</feature>
<dbReference type="PROSITE" id="PS00420">
    <property type="entry name" value="SRCR_1"/>
    <property type="match status" value="1"/>
</dbReference>
<keyword evidence="3" id="KW-0732">Signal</keyword>
<evidence type="ECO:0000256" key="9">
    <source>
        <dbReference type="PROSITE-ProRule" id="PRU00196"/>
    </source>
</evidence>
<feature type="compositionally biased region" description="Acidic residues" evidence="10">
    <location>
        <begin position="2900"/>
        <end position="2914"/>
    </location>
</feature>
<dbReference type="InterPro" id="IPR036772">
    <property type="entry name" value="SRCR-like_dom_sf"/>
</dbReference>
<dbReference type="SUPFAM" id="SSF56436">
    <property type="entry name" value="C-type lectin-like"/>
    <property type="match status" value="1"/>
</dbReference>
<dbReference type="InterPro" id="IPR035914">
    <property type="entry name" value="Sperma_CUB_dom_sf"/>
</dbReference>
<protein>
    <submittedName>
        <fullName evidence="14">Protein bark beetle-like isoform X1</fullName>
    </submittedName>
</protein>
<dbReference type="InterPro" id="IPR016187">
    <property type="entry name" value="CTDL_fold"/>
</dbReference>
<dbReference type="Gene3D" id="3.10.250.10">
    <property type="entry name" value="SRCR-like domain"/>
    <property type="match status" value="3"/>
</dbReference>
<evidence type="ECO:0000256" key="8">
    <source>
        <dbReference type="ARBA" id="ARBA00023180"/>
    </source>
</evidence>
<feature type="transmembrane region" description="Helical" evidence="11">
    <location>
        <begin position="65"/>
        <end position="83"/>
    </location>
</feature>
<dbReference type="InterPro" id="IPR053243">
    <property type="entry name" value="SJ_maturation_regulator"/>
</dbReference>
<feature type="compositionally biased region" description="Polar residues" evidence="10">
    <location>
        <begin position="3264"/>
        <end position="3275"/>
    </location>
</feature>
<evidence type="ECO:0000256" key="3">
    <source>
        <dbReference type="ARBA" id="ARBA00022729"/>
    </source>
</evidence>
<feature type="disulfide bond" evidence="9">
    <location>
        <begin position="1146"/>
        <end position="1156"/>
    </location>
</feature>
<dbReference type="Gene3D" id="2.160.20.10">
    <property type="entry name" value="Single-stranded right-handed beta-helix, Pectin lyase-like"/>
    <property type="match status" value="2"/>
</dbReference>
<dbReference type="Proteomes" id="UP001165740">
    <property type="component" value="Chromosome 10"/>
</dbReference>
<feature type="domain" description="SRCR" evidence="12">
    <location>
        <begin position="1075"/>
        <end position="1177"/>
    </location>
</feature>
<dbReference type="PANTHER" id="PTHR47653">
    <property type="entry name" value="PROTEIN BARK BEETLE"/>
    <property type="match status" value="1"/>
</dbReference>
<proteinExistence type="predicted"/>
<evidence type="ECO:0000313" key="14">
    <source>
        <dbReference type="RefSeq" id="XP_055900430.1"/>
    </source>
</evidence>
<dbReference type="OrthoDB" id="536948at2759"/>
<feature type="compositionally biased region" description="Polar residues" evidence="10">
    <location>
        <begin position="3064"/>
        <end position="3084"/>
    </location>
</feature>
<feature type="domain" description="SRCR" evidence="12">
    <location>
        <begin position="1918"/>
        <end position="2033"/>
    </location>
</feature>
<feature type="disulfide bond" evidence="9">
    <location>
        <begin position="276"/>
        <end position="286"/>
    </location>
</feature>
<organism evidence="13 14">
    <name type="scientific">Biomphalaria glabrata</name>
    <name type="common">Bloodfluke planorb</name>
    <name type="synonym">Freshwater snail</name>
    <dbReference type="NCBI Taxonomy" id="6526"/>
    <lineage>
        <taxon>Eukaryota</taxon>
        <taxon>Metazoa</taxon>
        <taxon>Spiralia</taxon>
        <taxon>Lophotrochozoa</taxon>
        <taxon>Mollusca</taxon>
        <taxon>Gastropoda</taxon>
        <taxon>Heterobranchia</taxon>
        <taxon>Euthyneura</taxon>
        <taxon>Panpulmonata</taxon>
        <taxon>Hygrophila</taxon>
        <taxon>Lymnaeoidea</taxon>
        <taxon>Planorbidae</taxon>
        <taxon>Biomphalaria</taxon>
    </lineage>
</organism>
<dbReference type="GeneID" id="106052096"/>
<keyword evidence="6 11" id="KW-0472">Membrane</keyword>
<feature type="compositionally biased region" description="Polar residues" evidence="10">
    <location>
        <begin position="3033"/>
        <end position="3055"/>
    </location>
</feature>
<accession>A0A9W3BLU4</accession>
<feature type="domain" description="SRCR" evidence="12">
    <location>
        <begin position="206"/>
        <end position="310"/>
    </location>
</feature>
<evidence type="ECO:0000256" key="10">
    <source>
        <dbReference type="SAM" id="MobiDB-lite"/>
    </source>
</evidence>
<keyword evidence="4" id="KW-0677">Repeat</keyword>
<dbReference type="Gene3D" id="3.10.100.10">
    <property type="entry name" value="Mannose-Binding Protein A, subunit A"/>
    <property type="match status" value="1"/>
</dbReference>
<evidence type="ECO:0000256" key="2">
    <source>
        <dbReference type="ARBA" id="ARBA00022692"/>
    </source>
</evidence>
<evidence type="ECO:0000256" key="1">
    <source>
        <dbReference type="ARBA" id="ARBA00004167"/>
    </source>
</evidence>
<dbReference type="SMART" id="SM00710">
    <property type="entry name" value="PbH1"/>
    <property type="match status" value="9"/>
</dbReference>
<feature type="compositionally biased region" description="Low complexity" evidence="10">
    <location>
        <begin position="3152"/>
        <end position="3166"/>
    </location>
</feature>
<dbReference type="PANTHER" id="PTHR47653:SF1">
    <property type="entry name" value="DELETED IN MALIGNANT BRAIN TUMORS 1 PROTEIN"/>
    <property type="match status" value="1"/>
</dbReference>
<name>A0A9W3BLU4_BIOGL</name>
<evidence type="ECO:0000256" key="4">
    <source>
        <dbReference type="ARBA" id="ARBA00022737"/>
    </source>
</evidence>
<dbReference type="GO" id="GO:0016020">
    <property type="term" value="C:membrane"/>
    <property type="evidence" value="ECO:0007669"/>
    <property type="project" value="UniProtKB-SubCell"/>
</dbReference>
<dbReference type="RefSeq" id="XP_055900430.1">
    <property type="nucleotide sequence ID" value="XM_056044455.1"/>
</dbReference>
<dbReference type="PROSITE" id="PS50287">
    <property type="entry name" value="SRCR_2"/>
    <property type="match status" value="3"/>
</dbReference>
<evidence type="ECO:0000259" key="12">
    <source>
        <dbReference type="PROSITE" id="PS50287"/>
    </source>
</evidence>
<keyword evidence="8" id="KW-0325">Glycoprotein</keyword>
<feature type="transmembrane region" description="Helical" evidence="11">
    <location>
        <begin position="2685"/>
        <end position="2710"/>
    </location>
</feature>
<gene>
    <name evidence="14" type="primary">LOC106052096</name>
</gene>
<dbReference type="PRINTS" id="PR00258">
    <property type="entry name" value="SPERACTRCPTR"/>
</dbReference>
<dbReference type="InterPro" id="IPR011050">
    <property type="entry name" value="Pectin_lyase_fold/virulence"/>
</dbReference>
<feature type="compositionally biased region" description="Basic and acidic residues" evidence="10">
    <location>
        <begin position="2983"/>
        <end position="2992"/>
    </location>
</feature>
<keyword evidence="13" id="KW-1185">Reference proteome</keyword>
<dbReference type="SUPFAM" id="SSF56487">
    <property type="entry name" value="SRCR-like"/>
    <property type="match status" value="3"/>
</dbReference>
<keyword evidence="7 9" id="KW-1015">Disulfide bond</keyword>
<dbReference type="FunFam" id="3.10.250.10:FF:000016">
    <property type="entry name" value="Scavenger receptor cysteine-rich protein type 12"/>
    <property type="match status" value="1"/>
</dbReference>
<keyword evidence="2 11" id="KW-0812">Transmembrane</keyword>
<dbReference type="GO" id="GO:0045217">
    <property type="term" value="P:cell-cell junction maintenance"/>
    <property type="evidence" value="ECO:0007669"/>
    <property type="project" value="TreeGrafter"/>
</dbReference>